<dbReference type="STRING" id="27349.A0A0L6US29"/>
<sequence length="290" mass="32831">MQEKKSILPCTVHDQQYTQAVDLLESGSVRLAIPILKSMLLDDNTDAKKIQLDPTLRNVLIKASIKLATAYRILSLPKEAKMTLDQVLHPNSRLYINYGHNLFGELAIIFASVKDDLASQKIRKIQQIISETEFKSLYLGKFAGALMLLQAALCEINDPALLSWQSLKQLYIEVLLDKVCCHLTLRSLPEAESVLKILRASERSLSLTFNNPNMLESLFNDVPSVYNDTIAFFPECCYQTLCVPPYSSIETIQSSFRTLSKILHPDKGGDTGLMQRVRHDFLLHEIMKFK</sequence>
<evidence type="ECO:0000313" key="2">
    <source>
        <dbReference type="Proteomes" id="UP000037035"/>
    </source>
</evidence>
<name>A0A0L6US29_9BASI</name>
<dbReference type="VEuPathDB" id="FungiDB:VP01_4305g3"/>
<dbReference type="Proteomes" id="UP000037035">
    <property type="component" value="Unassembled WGS sequence"/>
</dbReference>
<evidence type="ECO:0000313" key="1">
    <source>
        <dbReference type="EMBL" id="KNZ50660.1"/>
    </source>
</evidence>
<comment type="caution">
    <text evidence="1">The sequence shown here is derived from an EMBL/GenBank/DDBJ whole genome shotgun (WGS) entry which is preliminary data.</text>
</comment>
<dbReference type="OrthoDB" id="10250354at2759"/>
<protein>
    <submittedName>
        <fullName evidence="1">DnaJ domain protein</fullName>
    </submittedName>
</protein>
<dbReference type="SUPFAM" id="SSF46565">
    <property type="entry name" value="Chaperone J-domain"/>
    <property type="match status" value="1"/>
</dbReference>
<gene>
    <name evidence="1" type="ORF">VP01_4305g3</name>
</gene>
<organism evidence="1 2">
    <name type="scientific">Puccinia sorghi</name>
    <dbReference type="NCBI Taxonomy" id="27349"/>
    <lineage>
        <taxon>Eukaryota</taxon>
        <taxon>Fungi</taxon>
        <taxon>Dikarya</taxon>
        <taxon>Basidiomycota</taxon>
        <taxon>Pucciniomycotina</taxon>
        <taxon>Pucciniomycetes</taxon>
        <taxon>Pucciniales</taxon>
        <taxon>Pucciniaceae</taxon>
        <taxon>Puccinia</taxon>
    </lineage>
</organism>
<dbReference type="InterPro" id="IPR036869">
    <property type="entry name" value="J_dom_sf"/>
</dbReference>
<dbReference type="AlphaFoldDB" id="A0A0L6US29"/>
<proteinExistence type="predicted"/>
<dbReference type="Gene3D" id="1.10.287.110">
    <property type="entry name" value="DnaJ domain"/>
    <property type="match status" value="1"/>
</dbReference>
<dbReference type="EMBL" id="LAVV01009397">
    <property type="protein sequence ID" value="KNZ50660.1"/>
    <property type="molecule type" value="Genomic_DNA"/>
</dbReference>
<reference evidence="1 2" key="1">
    <citation type="submission" date="2015-08" db="EMBL/GenBank/DDBJ databases">
        <title>Next Generation Sequencing and Analysis of the Genome of Puccinia sorghi L Schw, the Causal Agent of Maize Common Rust.</title>
        <authorList>
            <person name="Rochi L."/>
            <person name="Burguener G."/>
            <person name="Darino M."/>
            <person name="Turjanski A."/>
            <person name="Kreff E."/>
            <person name="Dieguez M.J."/>
            <person name="Sacco F."/>
        </authorList>
    </citation>
    <scope>NUCLEOTIDE SEQUENCE [LARGE SCALE GENOMIC DNA]</scope>
    <source>
        <strain evidence="1 2">RO10H11247</strain>
    </source>
</reference>
<accession>A0A0L6US29</accession>
<keyword evidence="2" id="KW-1185">Reference proteome</keyword>